<name>A0ACB5SPZ1_9PEZI</name>
<reference evidence="1" key="1">
    <citation type="submission" date="2024-09" db="EMBL/GenBank/DDBJ databases">
        <title>Draft Genome Sequences of Neofusicoccum parvum.</title>
        <authorList>
            <person name="Ashida A."/>
            <person name="Camagna M."/>
            <person name="Tanaka A."/>
            <person name="Takemoto D."/>
        </authorList>
    </citation>
    <scope>NUCLEOTIDE SEQUENCE</scope>
    <source>
        <strain evidence="1">PPO83</strain>
    </source>
</reference>
<protein>
    <submittedName>
        <fullName evidence="1">Uncharacterized protein LTHEOB_2211</fullName>
    </submittedName>
</protein>
<gene>
    <name evidence="1" type="primary">g12474</name>
    <name evidence="1" type="ORF">NpPPO83_00012474</name>
</gene>
<dbReference type="EMBL" id="BSXG01000177">
    <property type="protein sequence ID" value="GME51593.1"/>
    <property type="molecule type" value="Genomic_DNA"/>
</dbReference>
<evidence type="ECO:0000313" key="2">
    <source>
        <dbReference type="Proteomes" id="UP001165186"/>
    </source>
</evidence>
<dbReference type="Proteomes" id="UP001165186">
    <property type="component" value="Unassembled WGS sequence"/>
</dbReference>
<evidence type="ECO:0000313" key="1">
    <source>
        <dbReference type="EMBL" id="GME51593.1"/>
    </source>
</evidence>
<proteinExistence type="predicted"/>
<keyword evidence="2" id="KW-1185">Reference proteome</keyword>
<accession>A0ACB5SPZ1</accession>
<organism evidence="1 2">
    <name type="scientific">Neofusicoccum parvum</name>
    <dbReference type="NCBI Taxonomy" id="310453"/>
    <lineage>
        <taxon>Eukaryota</taxon>
        <taxon>Fungi</taxon>
        <taxon>Dikarya</taxon>
        <taxon>Ascomycota</taxon>
        <taxon>Pezizomycotina</taxon>
        <taxon>Dothideomycetes</taxon>
        <taxon>Dothideomycetes incertae sedis</taxon>
        <taxon>Botryosphaeriales</taxon>
        <taxon>Botryosphaeriaceae</taxon>
        <taxon>Neofusicoccum</taxon>
    </lineage>
</organism>
<sequence>MLEAGSSTNVQLFMYEYTEVLDAEGVDDATRDLLEGLKAESHLPGTEERYQEEVLRLTMEQLEFKNEPYVVAELHDLVCPPVERLSHIHDRNIELRGKYKLFVDQRNEGWTKAPQLLARFPSPKPDYCVGYRRRAFTREELALLATVPSSRSSFAVTDHMYFPFLTCEVKCHKEPISVANKQNAYSMMVAVSTAVDLFRAAKAEQSVHRKVLGFSISYDHKDVLAYGYYPVIDGPCTEIYRTRILDFTITSRGCTKWDSWHFVRNVYEIWAPAHLDRLRAAIELIKTTACVARDGSRDKLTPTPSESANRGLQQLNLKSPRPQQLAREDSGSVASEHSRRRRAASAPAGADASPKRRK</sequence>
<comment type="caution">
    <text evidence="1">The sequence shown here is derived from an EMBL/GenBank/DDBJ whole genome shotgun (WGS) entry which is preliminary data.</text>
</comment>